<organism evidence="9 10">
    <name type="scientific">Canariomyces notabilis</name>
    <dbReference type="NCBI Taxonomy" id="2074819"/>
    <lineage>
        <taxon>Eukaryota</taxon>
        <taxon>Fungi</taxon>
        <taxon>Dikarya</taxon>
        <taxon>Ascomycota</taxon>
        <taxon>Pezizomycotina</taxon>
        <taxon>Sordariomycetes</taxon>
        <taxon>Sordariomycetidae</taxon>
        <taxon>Sordariales</taxon>
        <taxon>Chaetomiaceae</taxon>
        <taxon>Canariomyces</taxon>
    </lineage>
</organism>
<evidence type="ECO:0000256" key="3">
    <source>
        <dbReference type="ARBA" id="ARBA00022490"/>
    </source>
</evidence>
<dbReference type="GO" id="GO:0006396">
    <property type="term" value="P:RNA processing"/>
    <property type="evidence" value="ECO:0007669"/>
    <property type="project" value="InterPro"/>
</dbReference>
<evidence type="ECO:0000256" key="5">
    <source>
        <dbReference type="ARBA" id="ARBA00023242"/>
    </source>
</evidence>
<reference evidence="9" key="1">
    <citation type="journal article" date="2023" name="Mol. Phylogenet. Evol.">
        <title>Genome-scale phylogeny and comparative genomics of the fungal order Sordariales.</title>
        <authorList>
            <person name="Hensen N."/>
            <person name="Bonometti L."/>
            <person name="Westerberg I."/>
            <person name="Brannstrom I.O."/>
            <person name="Guillou S."/>
            <person name="Cros-Aarteil S."/>
            <person name="Calhoun S."/>
            <person name="Haridas S."/>
            <person name="Kuo A."/>
            <person name="Mondo S."/>
            <person name="Pangilinan J."/>
            <person name="Riley R."/>
            <person name="LaButti K."/>
            <person name="Andreopoulos B."/>
            <person name="Lipzen A."/>
            <person name="Chen C."/>
            <person name="Yan M."/>
            <person name="Daum C."/>
            <person name="Ng V."/>
            <person name="Clum A."/>
            <person name="Steindorff A."/>
            <person name="Ohm R.A."/>
            <person name="Martin F."/>
            <person name="Silar P."/>
            <person name="Natvig D.O."/>
            <person name="Lalanne C."/>
            <person name="Gautier V."/>
            <person name="Ament-Velasquez S.L."/>
            <person name="Kruys A."/>
            <person name="Hutchinson M.I."/>
            <person name="Powell A.J."/>
            <person name="Barry K."/>
            <person name="Miller A.N."/>
            <person name="Grigoriev I.V."/>
            <person name="Debuchy R."/>
            <person name="Gladieux P."/>
            <person name="Hiltunen Thoren M."/>
            <person name="Johannesson H."/>
        </authorList>
    </citation>
    <scope>NUCLEOTIDE SEQUENCE</scope>
    <source>
        <strain evidence="9">CBS 508.74</strain>
    </source>
</reference>
<dbReference type="RefSeq" id="XP_064674273.1">
    <property type="nucleotide sequence ID" value="XM_064814383.1"/>
</dbReference>
<protein>
    <submittedName>
        <fullName evidence="9">RNA-binding domain-containing protein</fullName>
    </submittedName>
</protein>
<dbReference type="AlphaFoldDB" id="A0AAN6TLI8"/>
<feature type="region of interest" description="Disordered" evidence="7">
    <location>
        <begin position="126"/>
        <end position="169"/>
    </location>
</feature>
<keyword evidence="10" id="KW-1185">Reference proteome</keyword>
<feature type="compositionally biased region" description="Low complexity" evidence="7">
    <location>
        <begin position="13"/>
        <end position="29"/>
    </location>
</feature>
<keyword evidence="4 6" id="KW-0694">RNA-binding</keyword>
<evidence type="ECO:0000313" key="9">
    <source>
        <dbReference type="EMBL" id="KAK4116703.1"/>
    </source>
</evidence>
<name>A0AAN6TLI8_9PEZI</name>
<evidence type="ECO:0000313" key="10">
    <source>
        <dbReference type="Proteomes" id="UP001302812"/>
    </source>
</evidence>
<sequence>MPADEMELDEPQALDAGASSSANDNSSAKLAAMQTQTKATAVRSIEGWIIMVTNVHEEADEEAIHDKFGEFGEIRNVHLNLDRRTGYVKGYALIEYTTLEEARAAIDGANGTQLLDQTVNVDFAFVRPPPGKANTRPGGGSGPARASTRGARSGRSRSRSPGGGKEDVL</sequence>
<feature type="region of interest" description="Disordered" evidence="7">
    <location>
        <begin position="1"/>
        <end position="29"/>
    </location>
</feature>
<comment type="subcellular location">
    <subcellularLocation>
        <location evidence="2">Cytoplasm</location>
    </subcellularLocation>
    <subcellularLocation>
        <location evidence="1">Nucleus</location>
    </subcellularLocation>
</comment>
<dbReference type="GO" id="GO:0005634">
    <property type="term" value="C:nucleus"/>
    <property type="evidence" value="ECO:0007669"/>
    <property type="project" value="UniProtKB-SubCell"/>
</dbReference>
<dbReference type="SUPFAM" id="SSF54928">
    <property type="entry name" value="RNA-binding domain, RBD"/>
    <property type="match status" value="1"/>
</dbReference>
<dbReference type="PANTHER" id="PTHR45894">
    <property type="entry name" value="RNA-BINDING PROTEIN 8A"/>
    <property type="match status" value="1"/>
</dbReference>
<keyword evidence="3" id="KW-0963">Cytoplasm</keyword>
<dbReference type="CDD" id="cd12324">
    <property type="entry name" value="RRM_RBM8"/>
    <property type="match status" value="1"/>
</dbReference>
<evidence type="ECO:0000259" key="8">
    <source>
        <dbReference type="PROSITE" id="PS50102"/>
    </source>
</evidence>
<keyword evidence="5" id="KW-0539">Nucleus</keyword>
<dbReference type="EMBL" id="MU853333">
    <property type="protein sequence ID" value="KAK4116703.1"/>
    <property type="molecule type" value="Genomic_DNA"/>
</dbReference>
<dbReference type="GO" id="GO:0003729">
    <property type="term" value="F:mRNA binding"/>
    <property type="evidence" value="ECO:0007669"/>
    <property type="project" value="InterPro"/>
</dbReference>
<dbReference type="PROSITE" id="PS50102">
    <property type="entry name" value="RRM"/>
    <property type="match status" value="1"/>
</dbReference>
<comment type="caution">
    <text evidence="9">The sequence shown here is derived from an EMBL/GenBank/DDBJ whole genome shotgun (WGS) entry which is preliminary data.</text>
</comment>
<feature type="compositionally biased region" description="Acidic residues" evidence="7">
    <location>
        <begin position="1"/>
        <end position="12"/>
    </location>
</feature>
<accession>A0AAN6TLI8</accession>
<dbReference type="Proteomes" id="UP001302812">
    <property type="component" value="Unassembled WGS sequence"/>
</dbReference>
<evidence type="ECO:0000256" key="4">
    <source>
        <dbReference type="ARBA" id="ARBA00022884"/>
    </source>
</evidence>
<dbReference type="GeneID" id="89938508"/>
<reference evidence="9" key="2">
    <citation type="submission" date="2023-05" db="EMBL/GenBank/DDBJ databases">
        <authorList>
            <consortium name="Lawrence Berkeley National Laboratory"/>
            <person name="Steindorff A."/>
            <person name="Hensen N."/>
            <person name="Bonometti L."/>
            <person name="Westerberg I."/>
            <person name="Brannstrom I.O."/>
            <person name="Guillou S."/>
            <person name="Cros-Aarteil S."/>
            <person name="Calhoun S."/>
            <person name="Haridas S."/>
            <person name="Kuo A."/>
            <person name="Mondo S."/>
            <person name="Pangilinan J."/>
            <person name="Riley R."/>
            <person name="Labutti K."/>
            <person name="Andreopoulos B."/>
            <person name="Lipzen A."/>
            <person name="Chen C."/>
            <person name="Yanf M."/>
            <person name="Daum C."/>
            <person name="Ng V."/>
            <person name="Clum A."/>
            <person name="Ohm R."/>
            <person name="Martin F."/>
            <person name="Silar P."/>
            <person name="Natvig D."/>
            <person name="Lalanne C."/>
            <person name="Gautier V."/>
            <person name="Ament-Velasquez S.L."/>
            <person name="Kruys A."/>
            <person name="Hutchinson M.I."/>
            <person name="Powell A.J."/>
            <person name="Barry K."/>
            <person name="Miller A.N."/>
            <person name="Grigoriev I.V."/>
            <person name="Debuchy R."/>
            <person name="Gladieux P."/>
            <person name="Thoren M.H."/>
            <person name="Johannesson H."/>
        </authorList>
    </citation>
    <scope>NUCLEOTIDE SEQUENCE</scope>
    <source>
        <strain evidence="9">CBS 508.74</strain>
    </source>
</reference>
<feature type="domain" description="RRM" evidence="8">
    <location>
        <begin position="48"/>
        <end position="126"/>
    </location>
</feature>
<dbReference type="InterPro" id="IPR012677">
    <property type="entry name" value="Nucleotide-bd_a/b_plait_sf"/>
</dbReference>
<proteinExistence type="predicted"/>
<dbReference type="InterPro" id="IPR035979">
    <property type="entry name" value="RBD_domain_sf"/>
</dbReference>
<dbReference type="PRINTS" id="PR01738">
    <property type="entry name" value="RNABINDINGM8"/>
</dbReference>
<gene>
    <name evidence="9" type="ORF">N656DRAFT_775022</name>
</gene>
<dbReference type="Pfam" id="PF00076">
    <property type="entry name" value="RRM_1"/>
    <property type="match status" value="1"/>
</dbReference>
<dbReference type="GO" id="GO:0005737">
    <property type="term" value="C:cytoplasm"/>
    <property type="evidence" value="ECO:0007669"/>
    <property type="project" value="UniProtKB-SubCell"/>
</dbReference>
<dbReference type="InterPro" id="IPR008111">
    <property type="entry name" value="RNA-bd_8"/>
</dbReference>
<dbReference type="InterPro" id="IPR033744">
    <property type="entry name" value="RRM_RBM8"/>
</dbReference>
<evidence type="ECO:0000256" key="1">
    <source>
        <dbReference type="ARBA" id="ARBA00004123"/>
    </source>
</evidence>
<dbReference type="Gene3D" id="3.30.70.330">
    <property type="match status" value="1"/>
</dbReference>
<evidence type="ECO:0000256" key="7">
    <source>
        <dbReference type="SAM" id="MobiDB-lite"/>
    </source>
</evidence>
<evidence type="ECO:0000256" key="2">
    <source>
        <dbReference type="ARBA" id="ARBA00004496"/>
    </source>
</evidence>
<dbReference type="InterPro" id="IPR000504">
    <property type="entry name" value="RRM_dom"/>
</dbReference>
<dbReference type="SMART" id="SM00360">
    <property type="entry name" value="RRM"/>
    <property type="match status" value="1"/>
</dbReference>
<evidence type="ECO:0000256" key="6">
    <source>
        <dbReference type="PROSITE-ProRule" id="PRU00176"/>
    </source>
</evidence>